<dbReference type="PANTHER" id="PTHR46696">
    <property type="entry name" value="P450, PUTATIVE (EUROFUNG)-RELATED"/>
    <property type="match status" value="1"/>
</dbReference>
<dbReference type="Gene3D" id="3.40.50.80">
    <property type="entry name" value="Nucleotide-binding domain of ferredoxin-NADP reductase (FNR) module"/>
    <property type="match status" value="1"/>
</dbReference>
<dbReference type="InterPro" id="IPR036396">
    <property type="entry name" value="Cyt_P450_sf"/>
</dbReference>
<evidence type="ECO:0000259" key="7">
    <source>
        <dbReference type="PROSITE" id="PS51085"/>
    </source>
</evidence>
<dbReference type="InterPro" id="IPR039261">
    <property type="entry name" value="FNR_nucleotide-bd"/>
</dbReference>
<accession>A0A1M7UK11</accession>
<dbReference type="InterPro" id="IPR001128">
    <property type="entry name" value="Cyt_P450"/>
</dbReference>
<evidence type="ECO:0000256" key="2">
    <source>
        <dbReference type="ARBA" id="ARBA00022617"/>
    </source>
</evidence>
<dbReference type="OrthoDB" id="502624at2"/>
<dbReference type="InterPro" id="IPR017938">
    <property type="entry name" value="Riboflavin_synthase-like_b-brl"/>
</dbReference>
<dbReference type="InterPro" id="IPR001433">
    <property type="entry name" value="OxRdtase_FAD/NAD-bd"/>
</dbReference>
<keyword evidence="5" id="KW-0408">Iron</keyword>
<evidence type="ECO:0000256" key="1">
    <source>
        <dbReference type="ARBA" id="ARBA00010617"/>
    </source>
</evidence>
<evidence type="ECO:0000256" key="6">
    <source>
        <dbReference type="ARBA" id="ARBA00023033"/>
    </source>
</evidence>
<dbReference type="InterPro" id="IPR001041">
    <property type="entry name" value="2Fe-2S_ferredoxin-type"/>
</dbReference>
<protein>
    <submittedName>
        <fullName evidence="9">Cytochrome P450</fullName>
    </submittedName>
</protein>
<name>A0A1M7UK11_9ACTN</name>
<dbReference type="PROSITE" id="PS51085">
    <property type="entry name" value="2FE2S_FER_2"/>
    <property type="match status" value="1"/>
</dbReference>
<dbReference type="SUPFAM" id="SSF48264">
    <property type="entry name" value="Cytochrome P450"/>
    <property type="match status" value="1"/>
</dbReference>
<dbReference type="AlphaFoldDB" id="A0A1M7UK11"/>
<dbReference type="CDD" id="cd00207">
    <property type="entry name" value="fer2"/>
    <property type="match status" value="1"/>
</dbReference>
<dbReference type="EMBL" id="FRDM01000020">
    <property type="protein sequence ID" value="SHN83288.1"/>
    <property type="molecule type" value="Genomic_DNA"/>
</dbReference>
<keyword evidence="2" id="KW-0349">Heme</keyword>
<dbReference type="InterPro" id="IPR012675">
    <property type="entry name" value="Beta-grasp_dom_sf"/>
</dbReference>
<dbReference type="Gene3D" id="2.40.30.10">
    <property type="entry name" value="Translation factors"/>
    <property type="match status" value="1"/>
</dbReference>
<dbReference type="Proteomes" id="UP000184428">
    <property type="component" value="Unassembled WGS sequence"/>
</dbReference>
<gene>
    <name evidence="9" type="ORF">SAMN05660350_03410</name>
</gene>
<keyword evidence="3" id="KW-0479">Metal-binding</keyword>
<dbReference type="GO" id="GO:0016705">
    <property type="term" value="F:oxidoreductase activity, acting on paired donors, with incorporation or reduction of molecular oxygen"/>
    <property type="evidence" value="ECO:0007669"/>
    <property type="project" value="InterPro"/>
</dbReference>
<dbReference type="SUPFAM" id="SSF63380">
    <property type="entry name" value="Riboflavin synthase domain-like"/>
    <property type="match status" value="1"/>
</dbReference>
<dbReference type="CDD" id="cd06185">
    <property type="entry name" value="PDR_like"/>
    <property type="match status" value="1"/>
</dbReference>
<dbReference type="PROSITE" id="PS00086">
    <property type="entry name" value="CYTOCHROME_P450"/>
    <property type="match status" value="1"/>
</dbReference>
<dbReference type="Gene3D" id="1.10.630.10">
    <property type="entry name" value="Cytochrome P450"/>
    <property type="match status" value="1"/>
</dbReference>
<dbReference type="FunFam" id="1.10.630.10:FF:000018">
    <property type="entry name" value="Cytochrome P450 monooxygenase"/>
    <property type="match status" value="1"/>
</dbReference>
<organism evidence="9 10">
    <name type="scientific">Geodermatophilus obscurus</name>
    <dbReference type="NCBI Taxonomy" id="1861"/>
    <lineage>
        <taxon>Bacteria</taxon>
        <taxon>Bacillati</taxon>
        <taxon>Actinomycetota</taxon>
        <taxon>Actinomycetes</taxon>
        <taxon>Geodermatophilales</taxon>
        <taxon>Geodermatophilaceae</taxon>
        <taxon>Geodermatophilus</taxon>
    </lineage>
</organism>
<evidence type="ECO:0000256" key="5">
    <source>
        <dbReference type="ARBA" id="ARBA00023004"/>
    </source>
</evidence>
<evidence type="ECO:0000256" key="4">
    <source>
        <dbReference type="ARBA" id="ARBA00023002"/>
    </source>
</evidence>
<dbReference type="SUPFAM" id="SSF54292">
    <property type="entry name" value="2Fe-2S ferredoxin-like"/>
    <property type="match status" value="1"/>
</dbReference>
<dbReference type="PRINTS" id="PR00359">
    <property type="entry name" value="BP450"/>
</dbReference>
<dbReference type="InterPro" id="IPR006058">
    <property type="entry name" value="2Fe2S_fd_BS"/>
</dbReference>
<dbReference type="InterPro" id="IPR017972">
    <property type="entry name" value="Cyt_P450_CS"/>
</dbReference>
<evidence type="ECO:0000256" key="3">
    <source>
        <dbReference type="ARBA" id="ARBA00022723"/>
    </source>
</evidence>
<dbReference type="Pfam" id="PF00111">
    <property type="entry name" value="Fer2"/>
    <property type="match status" value="1"/>
</dbReference>
<dbReference type="InterPro" id="IPR017927">
    <property type="entry name" value="FAD-bd_FR_type"/>
</dbReference>
<dbReference type="GO" id="GO:0020037">
    <property type="term" value="F:heme binding"/>
    <property type="evidence" value="ECO:0007669"/>
    <property type="project" value="InterPro"/>
</dbReference>
<dbReference type="InterPro" id="IPR002397">
    <property type="entry name" value="Cyt_P450_B"/>
</dbReference>
<dbReference type="SUPFAM" id="SSF52343">
    <property type="entry name" value="Ferredoxin reductase-like, C-terminal NADP-linked domain"/>
    <property type="match status" value="1"/>
</dbReference>
<dbReference type="InterPro" id="IPR036010">
    <property type="entry name" value="2Fe-2S_ferredoxin-like_sf"/>
</dbReference>
<dbReference type="Gene3D" id="3.10.20.30">
    <property type="match status" value="1"/>
</dbReference>
<feature type="domain" description="2Fe-2S ferredoxin-type" evidence="7">
    <location>
        <begin position="672"/>
        <end position="757"/>
    </location>
</feature>
<dbReference type="GO" id="GO:0004497">
    <property type="term" value="F:monooxygenase activity"/>
    <property type="evidence" value="ECO:0007669"/>
    <property type="project" value="UniProtKB-KW"/>
</dbReference>
<evidence type="ECO:0000313" key="10">
    <source>
        <dbReference type="Proteomes" id="UP000184428"/>
    </source>
</evidence>
<keyword evidence="6" id="KW-0503">Monooxygenase</keyword>
<evidence type="ECO:0000313" key="9">
    <source>
        <dbReference type="EMBL" id="SHN83288.1"/>
    </source>
</evidence>
<dbReference type="GO" id="GO:0051537">
    <property type="term" value="F:2 iron, 2 sulfur cluster binding"/>
    <property type="evidence" value="ECO:0007669"/>
    <property type="project" value="InterPro"/>
</dbReference>
<dbReference type="Pfam" id="PF00067">
    <property type="entry name" value="p450"/>
    <property type="match status" value="1"/>
</dbReference>
<dbReference type="PANTHER" id="PTHR46696:SF1">
    <property type="entry name" value="CYTOCHROME P450 YJIB-RELATED"/>
    <property type="match status" value="1"/>
</dbReference>
<dbReference type="PROSITE" id="PS00197">
    <property type="entry name" value="2FE2S_FER_1"/>
    <property type="match status" value="1"/>
</dbReference>
<sequence>MAETATTPLSTALDYDPFRPDFYTSHPFEVYRRLRDEAPVAYNERWGWWVLTRFEDVRAAALDADTFRSFEGMDIDDSRLEQVPPGSIGSMDNPRHDQVRSVVQPYFVPRRIAELEDGIRAVVRDLVGSWRDRGAGGRATVDIAQELAWPMPFDVFFHLMGLPSRHAEDPVEQARRQQLEHWTHELKDRVPGTPHLTPVAKAATAAVQQYFIDLLEDRRRRAREDLVTRFVQADIGGVPFVDAQVTPASEVSGLMMILFLGGVESTAGLTGTLFELLAENPDQRALLQADPSLIPAAVEEAMRLITPLQLTARTTSREVTLHGVTIPKGGRVVLVMGAANRDERQFPDPARFDITRPRGRHLGFGEGVHGCLGAPLARLEARIALEEALPVLGDYELAGPPTFYPSSPNMYVWKNLPITFGRSSRRPHVEAVSHRTTTVTLATSEFEAGATVVAKQEAADGVVALTLREAGGRPLPAWEPGAHVDLVLDGAPTRQYSLCGDPADHSAYRLGILRDPEGRGGSLFVHDRLQEGNAVRIRGPRNNFPLVASPRYLFIAGGIGITPVLAMIRAAEAAGADWELVYGGRRRASMAFLDELAQYGDRVSVRPQDETGLLDLDALLGTPRPDTLVYCCGPEPLLAAVERRCAGWPRGALHVERFAPRPQTEPVRTEAFEIELAQSELTLTVPPDRSILSVVEEAGIGVLSSCAEGTCGTCETAVLGGVPDHRDSVLSPEEREADDCMMICVSRARTDRLVLDL</sequence>
<dbReference type="Pfam" id="PF00175">
    <property type="entry name" value="NAD_binding_1"/>
    <property type="match status" value="1"/>
</dbReference>
<keyword evidence="4" id="KW-0560">Oxidoreductase</keyword>
<dbReference type="PROSITE" id="PS51384">
    <property type="entry name" value="FAD_FR"/>
    <property type="match status" value="1"/>
</dbReference>
<comment type="similarity">
    <text evidence="1">Belongs to the cytochrome P450 family.</text>
</comment>
<reference evidence="9 10" key="1">
    <citation type="submission" date="2016-12" db="EMBL/GenBank/DDBJ databases">
        <authorList>
            <person name="Song W.-J."/>
            <person name="Kurnit D.M."/>
        </authorList>
    </citation>
    <scope>NUCLEOTIDE SEQUENCE [LARGE SCALE GENOMIC DNA]</scope>
    <source>
        <strain evidence="9 10">DSM 43162</strain>
    </source>
</reference>
<dbReference type="GO" id="GO:0005506">
    <property type="term" value="F:iron ion binding"/>
    <property type="evidence" value="ECO:0007669"/>
    <property type="project" value="InterPro"/>
</dbReference>
<proteinExistence type="inferred from homology"/>
<feature type="domain" description="FAD-binding FR-type" evidence="8">
    <location>
        <begin position="445"/>
        <end position="547"/>
    </location>
</feature>
<evidence type="ECO:0000259" key="8">
    <source>
        <dbReference type="PROSITE" id="PS51384"/>
    </source>
</evidence>
<dbReference type="RefSeq" id="WP_072919865.1">
    <property type="nucleotide sequence ID" value="NZ_FRDM01000020.1"/>
</dbReference>